<comment type="caution">
    <text evidence="6">The sequence shown here is derived from an EMBL/GenBank/DDBJ whole genome shotgun (WGS) entry which is preliminary data.</text>
</comment>
<keyword evidence="2" id="KW-0238">DNA-binding</keyword>
<dbReference type="GO" id="GO:0003700">
    <property type="term" value="F:DNA-binding transcription factor activity"/>
    <property type="evidence" value="ECO:0007669"/>
    <property type="project" value="InterPro"/>
</dbReference>
<keyword evidence="3" id="KW-0804">Transcription</keyword>
<evidence type="ECO:0000259" key="5">
    <source>
        <dbReference type="PROSITE" id="PS01124"/>
    </source>
</evidence>
<feature type="domain" description="HTH araC/xylS-type" evidence="5">
    <location>
        <begin position="179"/>
        <end position="276"/>
    </location>
</feature>
<evidence type="ECO:0000256" key="1">
    <source>
        <dbReference type="ARBA" id="ARBA00023015"/>
    </source>
</evidence>
<gene>
    <name evidence="6" type="ORF">GR170_15005</name>
</gene>
<dbReference type="RefSeq" id="WP_160895280.1">
    <property type="nucleotide sequence ID" value="NZ_WUMU01000017.1"/>
</dbReference>
<dbReference type="PROSITE" id="PS01124">
    <property type="entry name" value="HTH_ARAC_FAMILY_2"/>
    <property type="match status" value="1"/>
</dbReference>
<dbReference type="Proteomes" id="UP000477911">
    <property type="component" value="Unassembled WGS sequence"/>
</dbReference>
<dbReference type="AlphaFoldDB" id="A0A6L7G775"/>
<dbReference type="EMBL" id="WUMU01000017">
    <property type="protein sequence ID" value="MXN19150.1"/>
    <property type="molecule type" value="Genomic_DNA"/>
</dbReference>
<dbReference type="InterPro" id="IPR009057">
    <property type="entry name" value="Homeodomain-like_sf"/>
</dbReference>
<protein>
    <submittedName>
        <fullName evidence="6">Helix-turn-helix domain-containing protein</fullName>
    </submittedName>
</protein>
<dbReference type="SMART" id="SM00342">
    <property type="entry name" value="HTH_ARAC"/>
    <property type="match status" value="1"/>
</dbReference>
<dbReference type="InterPro" id="IPR018060">
    <property type="entry name" value="HTH_AraC"/>
</dbReference>
<accession>A0A6L7G775</accession>
<evidence type="ECO:0000256" key="3">
    <source>
        <dbReference type="ARBA" id="ARBA00023163"/>
    </source>
</evidence>
<evidence type="ECO:0000256" key="2">
    <source>
        <dbReference type="ARBA" id="ARBA00023125"/>
    </source>
</evidence>
<dbReference type="InterPro" id="IPR050204">
    <property type="entry name" value="AraC_XylS_family_regulators"/>
</dbReference>
<evidence type="ECO:0000256" key="4">
    <source>
        <dbReference type="SAM" id="MobiDB-lite"/>
    </source>
</evidence>
<dbReference type="SUPFAM" id="SSF46689">
    <property type="entry name" value="Homeodomain-like"/>
    <property type="match status" value="2"/>
</dbReference>
<dbReference type="PANTHER" id="PTHR46796">
    <property type="entry name" value="HTH-TYPE TRANSCRIPTIONAL ACTIVATOR RHAS-RELATED"/>
    <property type="match status" value="1"/>
</dbReference>
<dbReference type="PANTHER" id="PTHR46796:SF14">
    <property type="entry name" value="TRANSCRIPTIONAL REGULATORY PROTEIN"/>
    <property type="match status" value="1"/>
</dbReference>
<reference evidence="6 7" key="1">
    <citation type="submission" date="2019-12" db="EMBL/GenBank/DDBJ databases">
        <authorList>
            <person name="Li M."/>
        </authorList>
    </citation>
    <scope>NUCLEOTIDE SEQUENCE [LARGE SCALE GENOMIC DNA]</scope>
    <source>
        <strain evidence="6 7">GBMRC 2024</strain>
    </source>
</reference>
<dbReference type="Gene3D" id="1.10.10.60">
    <property type="entry name" value="Homeodomain-like"/>
    <property type="match status" value="2"/>
</dbReference>
<feature type="region of interest" description="Disordered" evidence="4">
    <location>
        <begin position="273"/>
        <end position="300"/>
    </location>
</feature>
<evidence type="ECO:0000313" key="7">
    <source>
        <dbReference type="Proteomes" id="UP000477911"/>
    </source>
</evidence>
<feature type="compositionally biased region" description="Polar residues" evidence="4">
    <location>
        <begin position="290"/>
        <end position="300"/>
    </location>
</feature>
<keyword evidence="7" id="KW-1185">Reference proteome</keyword>
<dbReference type="Pfam" id="PF12833">
    <property type="entry name" value="HTH_18"/>
    <property type="match status" value="1"/>
</dbReference>
<name>A0A6L7G775_9RHOB</name>
<proteinExistence type="predicted"/>
<organism evidence="6 7">
    <name type="scientific">Pseudooceanicola albus</name>
    <dbReference type="NCBI Taxonomy" id="2692189"/>
    <lineage>
        <taxon>Bacteria</taxon>
        <taxon>Pseudomonadati</taxon>
        <taxon>Pseudomonadota</taxon>
        <taxon>Alphaproteobacteria</taxon>
        <taxon>Rhodobacterales</taxon>
        <taxon>Paracoccaceae</taxon>
        <taxon>Pseudooceanicola</taxon>
    </lineage>
</organism>
<dbReference type="GO" id="GO:0043565">
    <property type="term" value="F:sequence-specific DNA binding"/>
    <property type="evidence" value="ECO:0007669"/>
    <property type="project" value="InterPro"/>
</dbReference>
<sequence length="300" mass="32783">MTPQPPTLALSSMTVRRLRQQRAAISLPAPPPGEDGFLVEVQMKALPMQRLWRDGQLIDEGPWPIRAISIRDLRSSWRADYPEGRDAIAFRIPFTGLRDFAEAAGRPEFTSLSAPHGTPDAALHGLAQALLPALKQPEEASRLFLDQMGCAVLAHLVQRYGGVRFPAPRKGGLAPWQEARATELLAARLTGQVSLDELAEACALSRSYFGKAFKISFGKTPLRWLTEYRIAHARDLLRSPMPISEVALACGFADQSHLTRVFSGIMGEAPGTWRKSCTATPRTRPAETGTLGTAQPNALP</sequence>
<evidence type="ECO:0000313" key="6">
    <source>
        <dbReference type="EMBL" id="MXN19150.1"/>
    </source>
</evidence>
<keyword evidence="1" id="KW-0805">Transcription regulation</keyword>